<reference evidence="4 7" key="2">
    <citation type="submission" date="2020-05" db="EMBL/GenBank/DDBJ databases">
        <title>Whole Genome Sequences of Enterobacteriales Associated with the International Space Station.</title>
        <authorList>
            <person name="Bharadwaj A."/>
            <person name="Daudu R."/>
            <person name="Singh N."/>
            <person name="Wood J."/>
            <person name="Debieu M."/>
            <person name="Mason C."/>
            <person name="Wang C."/>
            <person name="Venkateswaran K."/>
        </authorList>
    </citation>
    <scope>NUCLEOTIDE SEQUENCE [LARGE SCALE GENOMIC DNA]</scope>
    <source>
        <strain evidence="4 7">IF5SW-B1</strain>
    </source>
</reference>
<dbReference type="Pfam" id="PF04023">
    <property type="entry name" value="FeoA"/>
    <property type="match status" value="1"/>
</dbReference>
<dbReference type="AlphaFoldDB" id="A0A653XMZ2"/>
<comment type="caution">
    <text evidence="4">The sequence shown here is derived from an EMBL/GenBank/DDBJ whole genome shotgun (WGS) entry which is preliminary data.</text>
</comment>
<protein>
    <submittedName>
        <fullName evidence="4">Ferrous iron transporter A</fullName>
    </submittedName>
    <submittedName>
        <fullName evidence="5">Ferrous iron transporter, protein A</fullName>
    </submittedName>
</protein>
<keyword evidence="1" id="KW-0408">Iron</keyword>
<dbReference type="Proteomes" id="UP000566985">
    <property type="component" value="Unassembled WGS sequence"/>
</dbReference>
<keyword evidence="8" id="KW-1185">Reference proteome</keyword>
<organism evidence="4 7">
    <name type="scientific">Pantoea brenneri</name>
    <dbReference type="NCBI Taxonomy" id="472694"/>
    <lineage>
        <taxon>Bacteria</taxon>
        <taxon>Pseudomonadati</taxon>
        <taxon>Pseudomonadota</taxon>
        <taxon>Gammaproteobacteria</taxon>
        <taxon>Enterobacterales</taxon>
        <taxon>Erwiniaceae</taxon>
        <taxon>Pantoea</taxon>
    </lineage>
</organism>
<dbReference type="EMBL" id="CABWMH010000025">
    <property type="protein sequence ID" value="VXC31474.1"/>
    <property type="molecule type" value="Genomic_DNA"/>
</dbReference>
<dbReference type="Proteomes" id="UP001468095">
    <property type="component" value="Unassembled WGS sequence"/>
</dbReference>
<gene>
    <name evidence="4" type="primary">feoA</name>
    <name evidence="3" type="ORF">AABB92_20995</name>
    <name evidence="4" type="ORF">HU668_20475</name>
    <name evidence="5" type="ORF">PANT111_310012</name>
</gene>
<proteinExistence type="predicted"/>
<dbReference type="GeneID" id="57347611"/>
<feature type="domain" description="Ferrous iron transporter FeoA-like" evidence="2">
    <location>
        <begin position="1"/>
        <end position="72"/>
    </location>
</feature>
<sequence length="75" mass="8493">MSMNMHSTYRILGYQPAVNPAWRQKLLTMGMLPGAVIEIIRVAPMGDPVQIRTRRVSLAVRQRDLDAIVLEEMVS</sequence>
<reference evidence="5 6" key="1">
    <citation type="submission" date="2019-10" db="EMBL/GenBank/DDBJ databases">
        <authorList>
            <person name="Karimi E."/>
        </authorList>
    </citation>
    <scope>NUCLEOTIDE SEQUENCE [LARGE SCALE GENOMIC DNA]</scope>
    <source>
        <strain evidence="5">Pantoea sp. 111</strain>
    </source>
</reference>
<dbReference type="Gene3D" id="2.30.30.90">
    <property type="match status" value="1"/>
</dbReference>
<accession>A0A653XMZ2</accession>
<dbReference type="InterPro" id="IPR038157">
    <property type="entry name" value="FeoA_core_dom"/>
</dbReference>
<dbReference type="EMBL" id="JABWPM010000033">
    <property type="protein sequence ID" value="NUY98828.1"/>
    <property type="molecule type" value="Genomic_DNA"/>
</dbReference>
<evidence type="ECO:0000259" key="2">
    <source>
        <dbReference type="SMART" id="SM00899"/>
    </source>
</evidence>
<evidence type="ECO:0000313" key="5">
    <source>
        <dbReference type="EMBL" id="VXC31474.1"/>
    </source>
</evidence>
<dbReference type="EMBL" id="JBCGBG010000008">
    <property type="protein sequence ID" value="MEL7698122.1"/>
    <property type="molecule type" value="Genomic_DNA"/>
</dbReference>
<name>A0A653XMZ2_9GAMM</name>
<evidence type="ECO:0000313" key="4">
    <source>
        <dbReference type="EMBL" id="NUY98828.1"/>
    </source>
</evidence>
<reference evidence="3 8" key="3">
    <citation type="submission" date="2024-04" db="EMBL/GenBank/DDBJ databases">
        <authorList>
            <person name="Suleimanova A.D."/>
            <person name="Pudova D.S."/>
            <person name="Shagimardanova E.I."/>
            <person name="Sharipova M.R."/>
        </authorList>
    </citation>
    <scope>NUCLEOTIDE SEQUENCE [LARGE SCALE GENOMIC DNA]</scope>
    <source>
        <strain evidence="3 8">3.1</strain>
    </source>
</reference>
<evidence type="ECO:0000313" key="8">
    <source>
        <dbReference type="Proteomes" id="UP001468095"/>
    </source>
</evidence>
<dbReference type="NCBIfam" id="NF007106">
    <property type="entry name" value="PRK09555.1"/>
    <property type="match status" value="1"/>
</dbReference>
<evidence type="ECO:0000313" key="6">
    <source>
        <dbReference type="Proteomes" id="UP000433737"/>
    </source>
</evidence>
<dbReference type="PANTHER" id="PTHR42954">
    <property type="entry name" value="FE(2+) TRANSPORT PROTEIN A"/>
    <property type="match status" value="1"/>
</dbReference>
<dbReference type="Proteomes" id="UP000433737">
    <property type="component" value="Unassembled WGS sequence"/>
</dbReference>
<dbReference type="RefSeq" id="WP_046289418.1">
    <property type="nucleotide sequence ID" value="NZ_CAUQFK010000056.1"/>
</dbReference>
<dbReference type="InterPro" id="IPR007167">
    <property type="entry name" value="Fe-transptr_FeoA-like"/>
</dbReference>
<evidence type="ECO:0000313" key="3">
    <source>
        <dbReference type="EMBL" id="MEL7698122.1"/>
    </source>
</evidence>
<dbReference type="SMART" id="SM00899">
    <property type="entry name" value="FeoA"/>
    <property type="match status" value="1"/>
</dbReference>
<evidence type="ECO:0000256" key="1">
    <source>
        <dbReference type="ARBA" id="ARBA00023004"/>
    </source>
</evidence>
<dbReference type="InterPro" id="IPR052713">
    <property type="entry name" value="FeoA"/>
</dbReference>
<dbReference type="PANTHER" id="PTHR42954:SF2">
    <property type="entry name" value="FE(2+) TRANSPORT PROTEIN A"/>
    <property type="match status" value="1"/>
</dbReference>
<evidence type="ECO:0000313" key="7">
    <source>
        <dbReference type="Proteomes" id="UP000566985"/>
    </source>
</evidence>
<dbReference type="InterPro" id="IPR008988">
    <property type="entry name" value="Transcriptional_repressor_C"/>
</dbReference>
<dbReference type="GO" id="GO:0046914">
    <property type="term" value="F:transition metal ion binding"/>
    <property type="evidence" value="ECO:0007669"/>
    <property type="project" value="InterPro"/>
</dbReference>
<dbReference type="SUPFAM" id="SSF50037">
    <property type="entry name" value="C-terminal domain of transcriptional repressors"/>
    <property type="match status" value="1"/>
</dbReference>